<dbReference type="OrthoDB" id="3918601at2759"/>
<accession>A0A8E2JYA6</accession>
<evidence type="ECO:0000313" key="1">
    <source>
        <dbReference type="EMBL" id="OCL13639.1"/>
    </source>
</evidence>
<protein>
    <submittedName>
        <fullName evidence="1">Uncharacterized protein</fullName>
    </submittedName>
</protein>
<dbReference type="EMBL" id="KV748692">
    <property type="protein sequence ID" value="OCL13639.1"/>
    <property type="molecule type" value="Genomic_DNA"/>
</dbReference>
<name>A0A8E2JYA6_9PEZI</name>
<reference evidence="1 2" key="1">
    <citation type="journal article" date="2016" name="Nat. Commun.">
        <title>Ectomycorrhizal ecology is imprinted in the genome of the dominant symbiotic fungus Cenococcum geophilum.</title>
        <authorList>
            <consortium name="DOE Joint Genome Institute"/>
            <person name="Peter M."/>
            <person name="Kohler A."/>
            <person name="Ohm R.A."/>
            <person name="Kuo A."/>
            <person name="Krutzmann J."/>
            <person name="Morin E."/>
            <person name="Arend M."/>
            <person name="Barry K.W."/>
            <person name="Binder M."/>
            <person name="Choi C."/>
            <person name="Clum A."/>
            <person name="Copeland A."/>
            <person name="Grisel N."/>
            <person name="Haridas S."/>
            <person name="Kipfer T."/>
            <person name="LaButti K."/>
            <person name="Lindquist E."/>
            <person name="Lipzen A."/>
            <person name="Maire R."/>
            <person name="Meier B."/>
            <person name="Mihaltcheva S."/>
            <person name="Molinier V."/>
            <person name="Murat C."/>
            <person name="Poggeler S."/>
            <person name="Quandt C.A."/>
            <person name="Sperisen C."/>
            <person name="Tritt A."/>
            <person name="Tisserant E."/>
            <person name="Crous P.W."/>
            <person name="Henrissat B."/>
            <person name="Nehls U."/>
            <person name="Egli S."/>
            <person name="Spatafora J.W."/>
            <person name="Grigoriev I.V."/>
            <person name="Martin F.M."/>
        </authorList>
    </citation>
    <scope>NUCLEOTIDE SEQUENCE [LARGE SCALE GENOMIC DNA]</scope>
    <source>
        <strain evidence="1 2">CBS 207.34</strain>
    </source>
</reference>
<gene>
    <name evidence="1" type="ORF">AOQ84DRAFT_351906</name>
</gene>
<sequence>MGSSKKGVSISPVIVWQEILIGYSLMSTTIPCLKGFVEQFTTGGMGYTGGLITAKSIWHQIGSIKSTTSVKGSTVPRRSLVLRPDPVEHSAYAEHLQCSTHENASITTENSRQMILRQTGSSNAQRE</sequence>
<dbReference type="AlphaFoldDB" id="A0A8E2JYA6"/>
<dbReference type="Proteomes" id="UP000250140">
    <property type="component" value="Unassembled WGS sequence"/>
</dbReference>
<proteinExistence type="predicted"/>
<keyword evidence="2" id="KW-1185">Reference proteome</keyword>
<evidence type="ECO:0000313" key="2">
    <source>
        <dbReference type="Proteomes" id="UP000250140"/>
    </source>
</evidence>
<organism evidence="1 2">
    <name type="scientific">Glonium stellatum</name>
    <dbReference type="NCBI Taxonomy" id="574774"/>
    <lineage>
        <taxon>Eukaryota</taxon>
        <taxon>Fungi</taxon>
        <taxon>Dikarya</taxon>
        <taxon>Ascomycota</taxon>
        <taxon>Pezizomycotina</taxon>
        <taxon>Dothideomycetes</taxon>
        <taxon>Pleosporomycetidae</taxon>
        <taxon>Gloniales</taxon>
        <taxon>Gloniaceae</taxon>
        <taxon>Glonium</taxon>
    </lineage>
</organism>